<keyword evidence="4" id="KW-1185">Reference proteome</keyword>
<dbReference type="SMART" id="SM00267">
    <property type="entry name" value="GGDEF"/>
    <property type="match status" value="1"/>
</dbReference>
<dbReference type="CDD" id="cd01948">
    <property type="entry name" value="EAL"/>
    <property type="match status" value="1"/>
</dbReference>
<dbReference type="InterPro" id="IPR003018">
    <property type="entry name" value="GAF"/>
</dbReference>
<evidence type="ECO:0000313" key="4">
    <source>
        <dbReference type="Proteomes" id="UP001361239"/>
    </source>
</evidence>
<dbReference type="SMART" id="SM00065">
    <property type="entry name" value="GAF"/>
    <property type="match status" value="1"/>
</dbReference>
<dbReference type="InterPro" id="IPR029787">
    <property type="entry name" value="Nucleotide_cyclase"/>
</dbReference>
<dbReference type="Proteomes" id="UP001361239">
    <property type="component" value="Unassembled WGS sequence"/>
</dbReference>
<dbReference type="NCBIfam" id="TIGR00254">
    <property type="entry name" value="GGDEF"/>
    <property type="match status" value="1"/>
</dbReference>
<dbReference type="PROSITE" id="PS50883">
    <property type="entry name" value="EAL"/>
    <property type="match status" value="1"/>
</dbReference>
<dbReference type="InterPro" id="IPR029016">
    <property type="entry name" value="GAF-like_dom_sf"/>
</dbReference>
<organism evidence="3 4">
    <name type="scientific">Novosphingobium anseongense</name>
    <dbReference type="NCBI Taxonomy" id="3133436"/>
    <lineage>
        <taxon>Bacteria</taxon>
        <taxon>Pseudomonadati</taxon>
        <taxon>Pseudomonadota</taxon>
        <taxon>Alphaproteobacteria</taxon>
        <taxon>Sphingomonadales</taxon>
        <taxon>Sphingomonadaceae</taxon>
        <taxon>Novosphingobium</taxon>
    </lineage>
</organism>
<dbReference type="PANTHER" id="PTHR33121:SF71">
    <property type="entry name" value="OXYGEN SENSOR PROTEIN DOSP"/>
    <property type="match status" value="1"/>
</dbReference>
<protein>
    <submittedName>
        <fullName evidence="3">GGDEF domain-containing protein</fullName>
    </submittedName>
</protein>
<accession>A0ABU8RVP0</accession>
<reference evidence="3 4" key="1">
    <citation type="submission" date="2024-03" db="EMBL/GenBank/DDBJ databases">
        <authorList>
            <person name="Jo J.-H."/>
        </authorList>
    </citation>
    <scope>NUCLEOTIDE SEQUENCE [LARGE SCALE GENOMIC DNA]</scope>
    <source>
        <strain evidence="3 4">PS1R-30</strain>
    </source>
</reference>
<dbReference type="SUPFAM" id="SSF55073">
    <property type="entry name" value="Nucleotide cyclase"/>
    <property type="match status" value="1"/>
</dbReference>
<dbReference type="InterPro" id="IPR000160">
    <property type="entry name" value="GGDEF_dom"/>
</dbReference>
<feature type="domain" description="GGDEF" evidence="2">
    <location>
        <begin position="240"/>
        <end position="372"/>
    </location>
</feature>
<dbReference type="InterPro" id="IPR035919">
    <property type="entry name" value="EAL_sf"/>
</dbReference>
<sequence length="648" mass="69363">MSRGLTDMFEAPFSQFLAAGAKDTRGLARAGDAAERMRALAEYAILDTPTEPAFDAIVELAAQICGTKMSAISLVCDDRQWIKAGHGLSLSETPIEHSVCAHTIRGAGLFVVPDASQHPLFRDHPLVRGGGLLRFYAGVPILSRDGVPLGALCVVDDAARPQGLDAVQAHTLTVLGKQVEAQLELRRAILVQEARIERERRLSRKLDHAANHDGLTGLCNRSQLIRAFEQCVGAPLDYAHPPALVLIDVDNLKRVNDGFGHAAGDLVLTELANRLRETLGPDALAARIGGDEFAVMLRQCPSIVEAAEIAGTLLHAANLPFLHEGRNLNCRISLGYAAAQDADDFATLHRKADQALASAKAAGRGCARAFSSALARAYDSERDMLEQARAALAEGRILPFYQPKVDLETGQLVGHEALLRVVTREGDITLPGTIAAAFEDRELAIALTDRMIESVLCDLSDARARGIDVGHVAINTTSFDFATGDFADRLLARLALRGIAPSMIEVEVTETVALGSGRDHVRHALVELAEAGVRVSLDDFGTGYASLTNVKQLPISALKIDRSFVSGLGSETDDSIVAAMSMLGTRMGLQIVAEGIETAEHVAILRRLGVRYGQGFYFSRAVSSTHLTELAAISASGRWAEHAPLSPQ</sequence>
<dbReference type="Pfam" id="PF00990">
    <property type="entry name" value="GGDEF"/>
    <property type="match status" value="1"/>
</dbReference>
<dbReference type="SUPFAM" id="SSF55781">
    <property type="entry name" value="GAF domain-like"/>
    <property type="match status" value="1"/>
</dbReference>
<dbReference type="Pfam" id="PF01590">
    <property type="entry name" value="GAF"/>
    <property type="match status" value="1"/>
</dbReference>
<dbReference type="InterPro" id="IPR001633">
    <property type="entry name" value="EAL_dom"/>
</dbReference>
<evidence type="ECO:0000259" key="2">
    <source>
        <dbReference type="PROSITE" id="PS50887"/>
    </source>
</evidence>
<dbReference type="CDD" id="cd01949">
    <property type="entry name" value="GGDEF"/>
    <property type="match status" value="1"/>
</dbReference>
<dbReference type="Gene3D" id="3.20.20.450">
    <property type="entry name" value="EAL domain"/>
    <property type="match status" value="1"/>
</dbReference>
<gene>
    <name evidence="3" type="ORF">WG901_09270</name>
</gene>
<feature type="domain" description="EAL" evidence="1">
    <location>
        <begin position="381"/>
        <end position="635"/>
    </location>
</feature>
<dbReference type="PROSITE" id="PS50887">
    <property type="entry name" value="GGDEF"/>
    <property type="match status" value="1"/>
</dbReference>
<dbReference type="EMBL" id="JBBHJZ010000002">
    <property type="protein sequence ID" value="MEJ5976822.1"/>
    <property type="molecule type" value="Genomic_DNA"/>
</dbReference>
<dbReference type="InterPro" id="IPR043128">
    <property type="entry name" value="Rev_trsase/Diguanyl_cyclase"/>
</dbReference>
<dbReference type="Gene3D" id="3.30.450.40">
    <property type="match status" value="1"/>
</dbReference>
<dbReference type="RefSeq" id="WP_339586784.1">
    <property type="nucleotide sequence ID" value="NZ_JBBHJZ010000002.1"/>
</dbReference>
<dbReference type="SMART" id="SM00052">
    <property type="entry name" value="EAL"/>
    <property type="match status" value="1"/>
</dbReference>
<comment type="caution">
    <text evidence="3">The sequence shown here is derived from an EMBL/GenBank/DDBJ whole genome shotgun (WGS) entry which is preliminary data.</text>
</comment>
<dbReference type="InterPro" id="IPR050706">
    <property type="entry name" value="Cyclic-di-GMP_PDE-like"/>
</dbReference>
<dbReference type="Gene3D" id="3.30.70.270">
    <property type="match status" value="1"/>
</dbReference>
<evidence type="ECO:0000259" key="1">
    <source>
        <dbReference type="PROSITE" id="PS50883"/>
    </source>
</evidence>
<dbReference type="Pfam" id="PF00563">
    <property type="entry name" value="EAL"/>
    <property type="match status" value="1"/>
</dbReference>
<evidence type="ECO:0000313" key="3">
    <source>
        <dbReference type="EMBL" id="MEJ5976822.1"/>
    </source>
</evidence>
<dbReference type="SUPFAM" id="SSF141868">
    <property type="entry name" value="EAL domain-like"/>
    <property type="match status" value="1"/>
</dbReference>
<dbReference type="PANTHER" id="PTHR33121">
    <property type="entry name" value="CYCLIC DI-GMP PHOSPHODIESTERASE PDEF"/>
    <property type="match status" value="1"/>
</dbReference>
<name>A0ABU8RVP0_9SPHN</name>
<proteinExistence type="predicted"/>